<evidence type="ECO:0000313" key="2">
    <source>
        <dbReference type="EMBL" id="MFC7147932.1"/>
    </source>
</evidence>
<keyword evidence="1" id="KW-0812">Transmembrane</keyword>
<keyword evidence="1" id="KW-0472">Membrane</keyword>
<protein>
    <submittedName>
        <fullName evidence="2">Uncharacterized protein</fullName>
    </submittedName>
</protein>
<keyword evidence="1" id="KW-1133">Transmembrane helix</keyword>
<gene>
    <name evidence="2" type="ORF">ACFQMJ_05235</name>
</gene>
<reference evidence="3" key="1">
    <citation type="journal article" date="2019" name="Int. J. Syst. Evol. Microbiol.">
        <title>The Global Catalogue of Microorganisms (GCM) 10K type strain sequencing project: providing services to taxonomists for standard genome sequencing and annotation.</title>
        <authorList>
            <consortium name="The Broad Institute Genomics Platform"/>
            <consortium name="The Broad Institute Genome Sequencing Center for Infectious Disease"/>
            <person name="Wu L."/>
            <person name="Ma J."/>
        </authorList>
    </citation>
    <scope>NUCLEOTIDE SEQUENCE [LARGE SCALE GENOMIC DNA]</scope>
    <source>
        <strain evidence="3">KCTC 12907</strain>
    </source>
</reference>
<dbReference type="EMBL" id="JBHTAI010000003">
    <property type="protein sequence ID" value="MFC7147932.1"/>
    <property type="molecule type" value="Genomic_DNA"/>
</dbReference>
<organism evidence="2 3">
    <name type="scientific">Cohnella cellulosilytica</name>
    <dbReference type="NCBI Taxonomy" id="986710"/>
    <lineage>
        <taxon>Bacteria</taxon>
        <taxon>Bacillati</taxon>
        <taxon>Bacillota</taxon>
        <taxon>Bacilli</taxon>
        <taxon>Bacillales</taxon>
        <taxon>Paenibacillaceae</taxon>
        <taxon>Cohnella</taxon>
    </lineage>
</organism>
<sequence length="107" mass="12021">MSKRVGSILGVVFSVVCFAMATYGSRFFENGVSPFILYLFLFPAILALIGSLLNKPIINIISLIWIFPACLYFTFGPLLIILHVVAIVFMFIDKKSNVRNKSHIPHK</sequence>
<feature type="transmembrane region" description="Helical" evidence="1">
    <location>
        <begin position="65"/>
        <end position="92"/>
    </location>
</feature>
<accession>A0ABW2F6X3</accession>
<keyword evidence="3" id="KW-1185">Reference proteome</keyword>
<evidence type="ECO:0000313" key="3">
    <source>
        <dbReference type="Proteomes" id="UP001596378"/>
    </source>
</evidence>
<dbReference type="Proteomes" id="UP001596378">
    <property type="component" value="Unassembled WGS sequence"/>
</dbReference>
<proteinExistence type="predicted"/>
<feature type="transmembrane region" description="Helical" evidence="1">
    <location>
        <begin position="35"/>
        <end position="53"/>
    </location>
</feature>
<comment type="caution">
    <text evidence="2">The sequence shown here is derived from an EMBL/GenBank/DDBJ whole genome shotgun (WGS) entry which is preliminary data.</text>
</comment>
<dbReference type="RefSeq" id="WP_378051018.1">
    <property type="nucleotide sequence ID" value="NZ_JBHMDN010000032.1"/>
</dbReference>
<evidence type="ECO:0000256" key="1">
    <source>
        <dbReference type="SAM" id="Phobius"/>
    </source>
</evidence>
<feature type="transmembrane region" description="Helical" evidence="1">
    <location>
        <begin position="6"/>
        <end position="23"/>
    </location>
</feature>
<name>A0ABW2F6X3_9BACL</name>